<keyword evidence="7" id="KW-1185">Reference proteome</keyword>
<feature type="domain" description="Prenyltransferase alpha-alpha toroid" evidence="5">
    <location>
        <begin position="64"/>
        <end position="173"/>
    </location>
</feature>
<protein>
    <submittedName>
        <fullName evidence="6">Terpene cyclase/mutase family protein</fullName>
    </submittedName>
</protein>
<evidence type="ECO:0000313" key="7">
    <source>
        <dbReference type="Proteomes" id="UP001501358"/>
    </source>
</evidence>
<feature type="transmembrane region" description="Helical" evidence="3">
    <location>
        <begin position="394"/>
        <end position="414"/>
    </location>
</feature>
<evidence type="ECO:0000256" key="1">
    <source>
        <dbReference type="ARBA" id="ARBA00022737"/>
    </source>
</evidence>
<keyword evidence="3" id="KW-0472">Membrane</keyword>
<dbReference type="CDD" id="cd00688">
    <property type="entry name" value="ISOPREN_C2_like"/>
    <property type="match status" value="1"/>
</dbReference>
<accession>A0ABP5ZIG0</accession>
<evidence type="ECO:0000313" key="6">
    <source>
        <dbReference type="EMBL" id="GAA2498098.1"/>
    </source>
</evidence>
<evidence type="ECO:0000256" key="2">
    <source>
        <dbReference type="SAM" id="MobiDB-lite"/>
    </source>
</evidence>
<dbReference type="Pfam" id="PF00432">
    <property type="entry name" value="Prenyltrans"/>
    <property type="match status" value="1"/>
</dbReference>
<comment type="caution">
    <text evidence="6">The sequence shown here is derived from an EMBL/GenBank/DDBJ whole genome shotgun (WGS) entry which is preliminary data.</text>
</comment>
<gene>
    <name evidence="6" type="ORF">GCM10010406_38290</name>
</gene>
<feature type="signal peptide" evidence="4">
    <location>
        <begin position="1"/>
        <end position="31"/>
    </location>
</feature>
<feature type="chain" id="PRO_5045670656" evidence="4">
    <location>
        <begin position="32"/>
        <end position="420"/>
    </location>
</feature>
<keyword evidence="4" id="KW-0732">Signal</keyword>
<keyword evidence="1" id="KW-0677">Repeat</keyword>
<reference evidence="7" key="1">
    <citation type="journal article" date="2019" name="Int. J. Syst. Evol. Microbiol.">
        <title>The Global Catalogue of Microorganisms (GCM) 10K type strain sequencing project: providing services to taxonomists for standard genome sequencing and annotation.</title>
        <authorList>
            <consortium name="The Broad Institute Genomics Platform"/>
            <consortium name="The Broad Institute Genome Sequencing Center for Infectious Disease"/>
            <person name="Wu L."/>
            <person name="Ma J."/>
        </authorList>
    </citation>
    <scope>NUCLEOTIDE SEQUENCE [LARGE SCALE GENOMIC DNA]</scope>
    <source>
        <strain evidence="7">JCM 6307</strain>
    </source>
</reference>
<keyword evidence="3" id="KW-0812">Transmembrane</keyword>
<dbReference type="Proteomes" id="UP001501358">
    <property type="component" value="Unassembled WGS sequence"/>
</dbReference>
<dbReference type="EMBL" id="BAAATA010000024">
    <property type="protein sequence ID" value="GAA2498098.1"/>
    <property type="molecule type" value="Genomic_DNA"/>
</dbReference>
<dbReference type="InterPro" id="IPR001330">
    <property type="entry name" value="Prenyltrans"/>
</dbReference>
<evidence type="ECO:0000259" key="5">
    <source>
        <dbReference type="Pfam" id="PF00432"/>
    </source>
</evidence>
<evidence type="ECO:0000256" key="3">
    <source>
        <dbReference type="SAM" id="Phobius"/>
    </source>
</evidence>
<dbReference type="SUPFAM" id="SSF48239">
    <property type="entry name" value="Terpenoid cyclases/Protein prenyltransferases"/>
    <property type="match status" value="1"/>
</dbReference>
<keyword evidence="3" id="KW-1133">Transmembrane helix</keyword>
<dbReference type="InterPro" id="IPR008930">
    <property type="entry name" value="Terpenoid_cyclase/PrenylTrfase"/>
</dbReference>
<name>A0ABP5ZIG0_9ACTN</name>
<sequence>MSIMFTATVRRSAAVLAAGVVLCTAAAPVAAASPAASASPSPELPAGLYGKADPAYDGVWRQSLALLALDTAGVTPADEAVDWLTGQQCEDGGFASYRADTGVKCDPKTQDTNATAIAVQALAALGGESATVDRAVDWLKEAQNKDGGWPYNPGNPSDANSTSVVIGALDASGQKVADVRKGSKSPYDALLSFQLGCDADEKDGRGAFAYQPDAEGGLVANDNATAAAALASLGSGHAVPAPKGDRPVEAPKCSGGDAEGFGSAEDAAEAAAAYLVSRLEADGQHLSALQPGADKPAPDHGTTADAVLALAAGGHLEAAKAPAAWLGKNSSEWAKDQPAALGKLVLTAAATGGDASAHVEQLTALGPEPKAASEDAGKGDGQQEEAEDSSGSTLWWIIGAGLLVGLVAGVVISLRGRNNK</sequence>
<proteinExistence type="predicted"/>
<feature type="region of interest" description="Disordered" evidence="2">
    <location>
        <begin position="367"/>
        <end position="389"/>
    </location>
</feature>
<dbReference type="Gene3D" id="1.50.10.20">
    <property type="match status" value="1"/>
</dbReference>
<feature type="region of interest" description="Disordered" evidence="2">
    <location>
        <begin position="238"/>
        <end position="261"/>
    </location>
</feature>
<organism evidence="6 7">
    <name type="scientific">Streptomyces thermolineatus</name>
    <dbReference type="NCBI Taxonomy" id="44033"/>
    <lineage>
        <taxon>Bacteria</taxon>
        <taxon>Bacillati</taxon>
        <taxon>Actinomycetota</taxon>
        <taxon>Actinomycetes</taxon>
        <taxon>Kitasatosporales</taxon>
        <taxon>Streptomycetaceae</taxon>
        <taxon>Streptomyces</taxon>
    </lineage>
</organism>
<evidence type="ECO:0000256" key="4">
    <source>
        <dbReference type="SAM" id="SignalP"/>
    </source>
</evidence>